<dbReference type="GO" id="GO:0017061">
    <property type="term" value="F:S-methyl-5-thioadenosine phosphorylase activity"/>
    <property type="evidence" value="ECO:0007669"/>
    <property type="project" value="UniProtKB-UniRule"/>
</dbReference>
<dbReference type="AlphaFoldDB" id="M3IF60"/>
<evidence type="ECO:0000256" key="3">
    <source>
        <dbReference type="ARBA" id="ARBA00022726"/>
    </source>
</evidence>
<sequence>MELIEEIFPDTPWGKPSDKIKIGKYKGKLIAFLPRHGIGHFLSPPEVPNHANICALKQLGVEEIVAFSSVGSLREEIKPLDFVLPSQIIDRTRFRNSTYFGNGVVAHAPFAEPFSPNLSKRIAQTAKKIGLEIHLDKTLVCMEGPLFSTKAESHLYRSWGADIINMTVLPEAKLAREAEIAYQMICMSTDYDCWREGEESVTVEMVIANLTKNAETAKKLLSELIHVLGNGDDLSLKNSTRYSIITAPEKRNPETVKKLRVLFPEYF</sequence>
<comment type="pathway">
    <text evidence="4">Amino-acid biosynthesis; L-methionine biosynthesis via salvage pathway; S-methyl-5-thio-alpha-D-ribose 1-phosphate from S-methyl-5'-thioadenosine (phosphorylase route): step 1/1.</text>
</comment>
<comment type="subunit">
    <text evidence="4">Homohexamer. Dimer of a homotrimer.</text>
</comment>
<protein>
    <recommendedName>
        <fullName evidence="4">S-methyl-5'-thioadenosine phosphorylase</fullName>
        <ecNumber evidence="4">2.4.2.28</ecNumber>
    </recommendedName>
    <alternativeName>
        <fullName evidence="4">5'-methylthioadenosine phosphorylase</fullName>
        <shortName evidence="4">MTA phosphorylase</shortName>
        <shortName evidence="4">MTAP</shortName>
    </alternativeName>
</protein>
<feature type="binding site" evidence="4">
    <location>
        <begin position="190"/>
        <end position="192"/>
    </location>
    <ligand>
        <name>substrate</name>
    </ligand>
</feature>
<comment type="function">
    <text evidence="4">Catalyzes the reversible phosphorylation of S-methyl-5'-thioadenosine (MTA) to adenine and 5-methylthioribose-1-phosphate. Involved in the breakdown of MTA, a major by-product of polyamine biosynthesis. Responsible for the first step in the methionine salvage pathway after MTA has been generated from S-adenosylmethionine. Has broad substrate specificity with 6-aminopurine nucleosides as preferred substrates.</text>
</comment>
<dbReference type="EC" id="2.4.2.28" evidence="4"/>
<comment type="catalytic activity">
    <reaction evidence="4">
        <text>S-methyl-5'-thioadenosine + phosphate = 5-(methylsulfanyl)-alpha-D-ribose 1-phosphate + adenine</text>
        <dbReference type="Rhea" id="RHEA:11852"/>
        <dbReference type="ChEBI" id="CHEBI:16708"/>
        <dbReference type="ChEBI" id="CHEBI:17509"/>
        <dbReference type="ChEBI" id="CHEBI:43474"/>
        <dbReference type="ChEBI" id="CHEBI:58533"/>
        <dbReference type="EC" id="2.4.2.28"/>
    </reaction>
</comment>
<evidence type="ECO:0000256" key="1">
    <source>
        <dbReference type="ARBA" id="ARBA00022676"/>
    </source>
</evidence>
<reference evidence="6 7" key="1">
    <citation type="submission" date="2013-02" db="EMBL/GenBank/DDBJ databases">
        <authorList>
            <person name="Harkins D.M."/>
            <person name="Durkin A.S."/>
            <person name="Brinkac L.M."/>
            <person name="Haft D.H."/>
            <person name="Selengut J.D."/>
            <person name="Sanka R."/>
            <person name="DePew J."/>
            <person name="Purushe J."/>
            <person name="Tulsiani S.M."/>
            <person name="Graham G.C."/>
            <person name="Burns M.-A."/>
            <person name="Dohnt M.F."/>
            <person name="Smythe L.D."/>
            <person name="McKay D.B."/>
            <person name="Craig S.B."/>
            <person name="Vinetz J.M."/>
            <person name="Sutton G.G."/>
            <person name="Nierman W.C."/>
            <person name="Fouts D.E."/>
        </authorList>
    </citation>
    <scope>NUCLEOTIDE SEQUENCE [LARGE SCALE GENOMIC DNA]</scope>
    <source>
        <strain evidence="6 7">LT2050</strain>
    </source>
</reference>
<dbReference type="GO" id="GO:0006166">
    <property type="term" value="P:purine ribonucleoside salvage"/>
    <property type="evidence" value="ECO:0007669"/>
    <property type="project" value="UniProtKB-KW"/>
</dbReference>
<dbReference type="SUPFAM" id="SSF53167">
    <property type="entry name" value="Purine and uridine phosphorylases"/>
    <property type="match status" value="1"/>
</dbReference>
<feature type="domain" description="Nucleoside phosphorylase" evidence="5">
    <location>
        <begin position="3"/>
        <end position="225"/>
    </location>
</feature>
<keyword evidence="2 4" id="KW-0808">Transferase</keyword>
<dbReference type="PANTHER" id="PTHR42679:SF2">
    <property type="entry name" value="S-METHYL-5'-THIOADENOSINE PHOSPHORYLASE"/>
    <property type="match status" value="1"/>
</dbReference>
<keyword evidence="3 4" id="KW-0660">Purine salvage</keyword>
<evidence type="ECO:0000259" key="5">
    <source>
        <dbReference type="Pfam" id="PF01048"/>
    </source>
</evidence>
<evidence type="ECO:0000313" key="7">
    <source>
        <dbReference type="Proteomes" id="UP000011778"/>
    </source>
</evidence>
<dbReference type="UniPathway" id="UPA00904">
    <property type="reaction ID" value="UER00873"/>
</dbReference>
<organism evidence="6 7">
    <name type="scientific">Leptospira interrogans serovar Copenhageni str. LT2050</name>
    <dbReference type="NCBI Taxonomy" id="1001598"/>
    <lineage>
        <taxon>Bacteria</taxon>
        <taxon>Pseudomonadati</taxon>
        <taxon>Spirochaetota</taxon>
        <taxon>Spirochaetia</taxon>
        <taxon>Leptospirales</taxon>
        <taxon>Leptospiraceae</taxon>
        <taxon>Leptospira</taxon>
    </lineage>
</organism>
<feature type="site" description="Important for substrate specificity" evidence="4">
    <location>
        <position position="148"/>
    </location>
</feature>
<dbReference type="GO" id="GO:0019509">
    <property type="term" value="P:L-methionine salvage from methylthioadenosine"/>
    <property type="evidence" value="ECO:0007669"/>
    <property type="project" value="UniProtKB-UniRule"/>
</dbReference>
<dbReference type="InterPro" id="IPR018099">
    <property type="entry name" value="Purine_phosphorylase-2_CS"/>
</dbReference>
<dbReference type="PROSITE" id="PS01240">
    <property type="entry name" value="PNP_MTAP_2"/>
    <property type="match status" value="1"/>
</dbReference>
<dbReference type="InterPro" id="IPR000845">
    <property type="entry name" value="Nucleoside_phosphorylase_d"/>
</dbReference>
<comment type="caution">
    <text evidence="4">Lacks conserved residue(s) required for the propagation of feature annotation.</text>
</comment>
<dbReference type="PANTHER" id="PTHR42679">
    <property type="entry name" value="S-METHYL-5'-THIOADENOSINE PHOSPHORYLASE"/>
    <property type="match status" value="1"/>
</dbReference>
<dbReference type="InterPro" id="IPR010044">
    <property type="entry name" value="MTAP"/>
</dbReference>
<dbReference type="Gene3D" id="3.40.50.1580">
    <property type="entry name" value="Nucleoside phosphorylase domain"/>
    <property type="match status" value="1"/>
</dbReference>
<comment type="similarity">
    <text evidence="4">Belongs to the PNP/MTAP phosphorylase family. MTAP subfamily.</text>
</comment>
<feature type="binding site" evidence="4">
    <location>
        <begin position="35"/>
        <end position="36"/>
    </location>
    <ligand>
        <name>phosphate</name>
        <dbReference type="ChEBI" id="CHEBI:43474"/>
    </ligand>
</feature>
<dbReference type="NCBIfam" id="TIGR01694">
    <property type="entry name" value="MTAP"/>
    <property type="match status" value="1"/>
</dbReference>
<feature type="binding site" evidence="4">
    <location>
        <position position="167"/>
    </location>
    <ligand>
        <name>phosphate</name>
        <dbReference type="ChEBI" id="CHEBI:43474"/>
    </ligand>
</feature>
<dbReference type="Pfam" id="PF01048">
    <property type="entry name" value="PNP_UDP_1"/>
    <property type="match status" value="1"/>
</dbReference>
<name>M3IF60_LEPIT</name>
<keyword evidence="1 4" id="KW-0328">Glycosyltransferase</keyword>
<comment type="caution">
    <text evidence="6">The sequence shown here is derived from an EMBL/GenBank/DDBJ whole genome shotgun (WGS) entry which is preliminary data.</text>
</comment>
<dbReference type="CDD" id="cd09010">
    <property type="entry name" value="MTAP_SsMTAPII_like_MTIP"/>
    <property type="match status" value="1"/>
</dbReference>
<evidence type="ECO:0000313" key="6">
    <source>
        <dbReference type="EMBL" id="EMG19938.1"/>
    </source>
</evidence>
<gene>
    <name evidence="4 6" type="primary">mtnP</name>
    <name evidence="6" type="ORF">LEP1GSC150_5183</name>
</gene>
<feature type="site" description="Important for substrate specificity" evidence="4">
    <location>
        <position position="203"/>
    </location>
</feature>
<evidence type="ECO:0000256" key="2">
    <source>
        <dbReference type="ARBA" id="ARBA00022679"/>
    </source>
</evidence>
<feature type="binding site" evidence="4">
    <location>
        <position position="166"/>
    </location>
    <ligand>
        <name>substrate</name>
    </ligand>
</feature>
<proteinExistence type="inferred from homology"/>
<dbReference type="Proteomes" id="UP000011778">
    <property type="component" value="Unassembled WGS sequence"/>
</dbReference>
<dbReference type="FunFam" id="3.40.50.1580:FF:000008">
    <property type="entry name" value="S-methyl-5'-thioadenosine phosphorylase"/>
    <property type="match status" value="1"/>
</dbReference>
<dbReference type="GO" id="GO:0005829">
    <property type="term" value="C:cytosol"/>
    <property type="evidence" value="ECO:0007669"/>
    <property type="project" value="TreeGrafter"/>
</dbReference>
<evidence type="ECO:0000256" key="4">
    <source>
        <dbReference type="HAMAP-Rule" id="MF_01963"/>
    </source>
</evidence>
<accession>M3IF60</accession>
<dbReference type="EMBL" id="AFMD02000462">
    <property type="protein sequence ID" value="EMG19938.1"/>
    <property type="molecule type" value="Genomic_DNA"/>
</dbReference>
<dbReference type="HAMAP" id="MF_01963">
    <property type="entry name" value="MTAP"/>
    <property type="match status" value="1"/>
</dbReference>
<dbReference type="InterPro" id="IPR035994">
    <property type="entry name" value="Nucleoside_phosphorylase_sf"/>
</dbReference>